<accession>A0A9J7H563</accession>
<dbReference type="RefSeq" id="XP_035304042.1">
    <property type="nucleotide sequence ID" value="XM_035448151.1"/>
</dbReference>
<keyword evidence="5" id="KW-1003">Cell membrane</keyword>
<dbReference type="GO" id="GO:0070269">
    <property type="term" value="P:pyroptotic inflammatory response"/>
    <property type="evidence" value="ECO:0007669"/>
    <property type="project" value="TreeGrafter"/>
</dbReference>
<evidence type="ECO:0000256" key="8">
    <source>
        <dbReference type="ARBA" id="ARBA00022692"/>
    </source>
</evidence>
<keyword evidence="6" id="KW-0963">Cytoplasm</keyword>
<name>A0A9J7H563_CRIGR</name>
<dbReference type="PANTHER" id="PTHR16399:SF20">
    <property type="entry name" value="GASDERMIN-B"/>
    <property type="match status" value="1"/>
</dbReference>
<dbReference type="InterPro" id="IPR041263">
    <property type="entry name" value="Gasdermin_PUB"/>
</dbReference>
<dbReference type="AlphaFoldDB" id="A0A9J7H563"/>
<evidence type="ECO:0000256" key="10">
    <source>
        <dbReference type="ARBA" id="ARBA00023139"/>
    </source>
</evidence>
<evidence type="ECO:0000256" key="7">
    <source>
        <dbReference type="ARBA" id="ARBA00022590"/>
    </source>
</evidence>
<protein>
    <submittedName>
        <fullName evidence="15">Gasdermin-B</fullName>
    </submittedName>
</protein>
<keyword evidence="9" id="KW-0472">Membrane</keyword>
<evidence type="ECO:0000256" key="5">
    <source>
        <dbReference type="ARBA" id="ARBA00022475"/>
    </source>
</evidence>
<evidence type="ECO:0000256" key="4">
    <source>
        <dbReference type="ARBA" id="ARBA00022452"/>
    </source>
</evidence>
<dbReference type="GO" id="GO:0042742">
    <property type="term" value="P:defense response to bacterium"/>
    <property type="evidence" value="ECO:0007669"/>
    <property type="project" value="TreeGrafter"/>
</dbReference>
<reference evidence="15" key="3">
    <citation type="submission" date="2025-08" db="UniProtKB">
        <authorList>
            <consortium name="RefSeq"/>
        </authorList>
    </citation>
    <scope>IDENTIFICATION</scope>
    <source>
        <strain evidence="15">17A/GY</strain>
        <tissue evidence="15">Liver</tissue>
    </source>
</reference>
<organism evidence="14 15">
    <name type="scientific">Cricetulus griseus</name>
    <name type="common">Chinese hamster</name>
    <name type="synonym">Cricetulus barabensis griseus</name>
    <dbReference type="NCBI Taxonomy" id="10029"/>
    <lineage>
        <taxon>Eukaryota</taxon>
        <taxon>Metazoa</taxon>
        <taxon>Chordata</taxon>
        <taxon>Craniata</taxon>
        <taxon>Vertebrata</taxon>
        <taxon>Euteleostomi</taxon>
        <taxon>Mammalia</taxon>
        <taxon>Eutheria</taxon>
        <taxon>Euarchontoglires</taxon>
        <taxon>Glires</taxon>
        <taxon>Rodentia</taxon>
        <taxon>Myomorpha</taxon>
        <taxon>Muroidea</taxon>
        <taxon>Cricetidae</taxon>
        <taxon>Cricetinae</taxon>
        <taxon>Cricetulus</taxon>
    </lineage>
</organism>
<gene>
    <name evidence="15" type="primary">LOC113832051</name>
</gene>
<dbReference type="PANTHER" id="PTHR16399">
    <property type="entry name" value="GASDERMIN"/>
    <property type="match status" value="1"/>
</dbReference>
<proteinExistence type="inferred from homology"/>
<evidence type="ECO:0000256" key="6">
    <source>
        <dbReference type="ARBA" id="ARBA00022490"/>
    </source>
</evidence>
<dbReference type="GO" id="GO:0012501">
    <property type="term" value="P:programmed cell death"/>
    <property type="evidence" value="ECO:0007669"/>
    <property type="project" value="UniProtKB-KW"/>
</dbReference>
<comment type="subcellular location">
    <subcellularLocation>
        <location evidence="2">Cell membrane</location>
        <topology evidence="2">Multi-pass membrane protein</topology>
    </subcellularLocation>
    <subcellularLocation>
        <location evidence="1">Cytoplasm</location>
        <location evidence="1">Cytosol</location>
    </subcellularLocation>
</comment>
<sequence length="447" mass="50926">MSVFERVTRSLVQEMDSGGDMIPVKSMVDAGAFKCGYLVRRQKRFWGSCYHKTDLTLEDILDKKQDKGLFAWLRNIGQYVSLMGRLHRGRNSDSKGFLEKRAFWRRDFQISINVIFILVFPGESAKFQVNNKNDSQLSAKLPEEVLGFHTLWSSTWGTTIIHRKISQQYLDSLVNKRLKQKLPSSFKTISSKENVYLVTETLETQQKETLETEVQYKLWSSLLKGISGESKSQNKITIPANIILAYRKKQLIFKDDTISIAFWTEEKRSFQGGMTVRRLQAIGSLQEQVQDTVRSLQELNEEERKNMLYSITSCATKERGLEDLEQRVYEVLISDATQAEGPAGPLIRSLHDKAGRLVKARAEVILELLDALIELPEQGKYVTEAIKNGTLSSLRDKVESILQKNWGEQISQAVSYDPEARIFCALYIASSLLLELIPSNKSTCVCS</sequence>
<feature type="domain" description="Gasdermin PUB" evidence="13">
    <location>
        <begin position="284"/>
        <end position="419"/>
    </location>
</feature>
<evidence type="ECO:0000256" key="1">
    <source>
        <dbReference type="ARBA" id="ARBA00004514"/>
    </source>
</evidence>
<dbReference type="Pfam" id="PF17708">
    <property type="entry name" value="Gasdermin_C"/>
    <property type="match status" value="1"/>
</dbReference>
<evidence type="ECO:0000259" key="13">
    <source>
        <dbReference type="Pfam" id="PF17708"/>
    </source>
</evidence>
<dbReference type="GO" id="GO:0005829">
    <property type="term" value="C:cytosol"/>
    <property type="evidence" value="ECO:0007669"/>
    <property type="project" value="UniProtKB-SubCell"/>
</dbReference>
<dbReference type="Proteomes" id="UP001108280">
    <property type="component" value="Chromosome 7"/>
</dbReference>
<dbReference type="GO" id="GO:0005546">
    <property type="term" value="F:phosphatidylinositol-4,5-bisphosphate binding"/>
    <property type="evidence" value="ECO:0007669"/>
    <property type="project" value="TreeGrafter"/>
</dbReference>
<dbReference type="InterPro" id="IPR040460">
    <property type="entry name" value="Gasdermin_pore"/>
</dbReference>
<dbReference type="GO" id="GO:0001786">
    <property type="term" value="F:phosphatidylserine binding"/>
    <property type="evidence" value="ECO:0007669"/>
    <property type="project" value="TreeGrafter"/>
</dbReference>
<dbReference type="GeneID" id="113832051"/>
<keyword evidence="14" id="KW-1185">Reference proteome</keyword>
<evidence type="ECO:0000313" key="15">
    <source>
        <dbReference type="RefSeq" id="XP_035304042.1"/>
    </source>
</evidence>
<evidence type="ECO:0000256" key="3">
    <source>
        <dbReference type="ARBA" id="ARBA00009279"/>
    </source>
</evidence>
<reference evidence="14" key="1">
    <citation type="journal article" date="2018" name="Biotechnol. Bioeng.">
        <title>A reference genome of the Chinese hamster based on a hybrid assembly strategy.</title>
        <authorList>
            <person name="Rupp O."/>
            <person name="MacDonald M.L."/>
            <person name="Li S."/>
            <person name="Dhiman H."/>
            <person name="Polson S."/>
            <person name="Griep S."/>
            <person name="Heffner K."/>
            <person name="Hernandez I."/>
            <person name="Brinkrolf K."/>
            <person name="Jadhav V."/>
            <person name="Samoudi M."/>
            <person name="Hao H."/>
            <person name="Kingham B."/>
            <person name="Goesmann A."/>
            <person name="Betenbaugh M.J."/>
            <person name="Lewis N.E."/>
            <person name="Borth N."/>
            <person name="Lee K.H."/>
        </authorList>
    </citation>
    <scope>NUCLEOTIDE SEQUENCE [LARGE SCALE GENOMIC DNA]</scope>
    <source>
        <strain evidence="14">17A/GY</strain>
    </source>
</reference>
<evidence type="ECO:0000256" key="9">
    <source>
        <dbReference type="ARBA" id="ARBA00023136"/>
    </source>
</evidence>
<feature type="domain" description="Gasdermin pore forming" evidence="12">
    <location>
        <begin position="4"/>
        <end position="65"/>
    </location>
</feature>
<keyword evidence="11" id="KW-0449">Lipoprotein</keyword>
<evidence type="ECO:0000256" key="11">
    <source>
        <dbReference type="ARBA" id="ARBA00023288"/>
    </source>
</evidence>
<feature type="domain" description="Gasdermin pore forming" evidence="12">
    <location>
        <begin position="160"/>
        <end position="271"/>
    </location>
</feature>
<dbReference type="Pfam" id="PF04598">
    <property type="entry name" value="Gasdermin"/>
    <property type="match status" value="2"/>
</dbReference>
<keyword evidence="10" id="KW-0564">Palmitate</keyword>
<dbReference type="GO" id="GO:0005886">
    <property type="term" value="C:plasma membrane"/>
    <property type="evidence" value="ECO:0007669"/>
    <property type="project" value="UniProtKB-SubCell"/>
</dbReference>
<keyword evidence="8" id="KW-0812">Transmembrane</keyword>
<keyword evidence="7" id="KW-1210">Necrosis</keyword>
<reference evidence="14" key="2">
    <citation type="journal article" date="2020" name="Biotechnol. Bioeng.">
        <title>Chromosome-scale scaffolds for the Chinese hamster reference genome assembly to facilitate the study of the CHO epigenome.</title>
        <authorList>
            <person name="Hilliard W."/>
            <person name="MacDonald M."/>
            <person name="Lee K.H."/>
        </authorList>
    </citation>
    <scope>NUCLEOTIDE SEQUENCE [LARGE SCALE GENOMIC DNA]</scope>
    <source>
        <strain evidence="14">17A/GY</strain>
    </source>
</reference>
<evidence type="ECO:0000256" key="2">
    <source>
        <dbReference type="ARBA" id="ARBA00004651"/>
    </source>
</evidence>
<dbReference type="GO" id="GO:0070273">
    <property type="term" value="F:phosphatidylinositol-4-phosphate binding"/>
    <property type="evidence" value="ECO:0007669"/>
    <property type="project" value="TreeGrafter"/>
</dbReference>
<keyword evidence="4" id="KW-1134">Transmembrane beta strand</keyword>
<evidence type="ECO:0000313" key="14">
    <source>
        <dbReference type="Proteomes" id="UP001108280"/>
    </source>
</evidence>
<evidence type="ECO:0000259" key="12">
    <source>
        <dbReference type="Pfam" id="PF04598"/>
    </source>
</evidence>
<dbReference type="OrthoDB" id="9944616at2759"/>
<comment type="similarity">
    <text evidence="3">Belongs to the gasdermin family.</text>
</comment>
<dbReference type="KEGG" id="cge:113832051"/>
<dbReference type="InterPro" id="IPR007677">
    <property type="entry name" value="Gasdermin"/>
</dbReference>